<evidence type="ECO:0000256" key="2">
    <source>
        <dbReference type="ARBA" id="ARBA00023015"/>
    </source>
</evidence>
<dbReference type="GO" id="GO:0006352">
    <property type="term" value="P:DNA-templated transcription initiation"/>
    <property type="evidence" value="ECO:0007669"/>
    <property type="project" value="InterPro"/>
</dbReference>
<keyword evidence="2" id="KW-0805">Transcription regulation</keyword>
<dbReference type="InterPro" id="IPR039425">
    <property type="entry name" value="RNA_pol_sigma-70-like"/>
</dbReference>
<protein>
    <submittedName>
        <fullName evidence="7">RNA polymerase subunit sigma-70</fullName>
    </submittedName>
</protein>
<evidence type="ECO:0000256" key="1">
    <source>
        <dbReference type="ARBA" id="ARBA00010641"/>
    </source>
</evidence>
<dbReference type="RefSeq" id="WP_072580916.1">
    <property type="nucleotide sequence ID" value="NZ_CP016020.1"/>
</dbReference>
<keyword evidence="8" id="KW-1185">Reference proteome</keyword>
<accession>A0A1L3MUW1</accession>
<evidence type="ECO:0000256" key="3">
    <source>
        <dbReference type="ARBA" id="ARBA00023082"/>
    </source>
</evidence>
<dbReference type="KEGG" id="bwh:A9C19_15960"/>
<name>A0A1L3MUW1_9BACI</name>
<dbReference type="AlphaFoldDB" id="A0A1L3MUW1"/>
<dbReference type="GO" id="GO:0003677">
    <property type="term" value="F:DNA binding"/>
    <property type="evidence" value="ECO:0007669"/>
    <property type="project" value="InterPro"/>
</dbReference>
<dbReference type="GO" id="GO:0016987">
    <property type="term" value="F:sigma factor activity"/>
    <property type="evidence" value="ECO:0007669"/>
    <property type="project" value="UniProtKB-KW"/>
</dbReference>
<keyword evidence="3" id="KW-0731">Sigma factor</keyword>
<dbReference type="PANTHER" id="PTHR43133:SF62">
    <property type="entry name" value="RNA POLYMERASE SIGMA FACTOR SIGZ"/>
    <property type="match status" value="1"/>
</dbReference>
<dbReference type="InterPro" id="IPR013249">
    <property type="entry name" value="RNA_pol_sigma70_r4_t2"/>
</dbReference>
<evidence type="ECO:0000259" key="5">
    <source>
        <dbReference type="Pfam" id="PF04542"/>
    </source>
</evidence>
<organism evidence="7 8">
    <name type="scientific">Bacillus weihaiensis</name>
    <dbReference type="NCBI Taxonomy" id="1547283"/>
    <lineage>
        <taxon>Bacteria</taxon>
        <taxon>Bacillati</taxon>
        <taxon>Bacillota</taxon>
        <taxon>Bacilli</taxon>
        <taxon>Bacillales</taxon>
        <taxon>Bacillaceae</taxon>
        <taxon>Bacillus</taxon>
    </lineage>
</organism>
<dbReference type="SUPFAM" id="SSF88659">
    <property type="entry name" value="Sigma3 and sigma4 domains of RNA polymerase sigma factors"/>
    <property type="match status" value="1"/>
</dbReference>
<evidence type="ECO:0000313" key="8">
    <source>
        <dbReference type="Proteomes" id="UP000181936"/>
    </source>
</evidence>
<reference evidence="7 8" key="1">
    <citation type="journal article" date="2016" name="Sci. Rep.">
        <title>Complete genome sequence and transcriptomic analysis of a novel marine strain Bacillus weihaiensis reveals the mechanism of brown algae degradation.</title>
        <authorList>
            <person name="Zhu Y."/>
            <person name="Chen P."/>
            <person name="Bao Y."/>
            <person name="Men Y."/>
            <person name="Zeng Y."/>
            <person name="Yang J."/>
            <person name="Sun J."/>
            <person name="Sun Y."/>
        </authorList>
    </citation>
    <scope>NUCLEOTIDE SEQUENCE [LARGE SCALE GENOMIC DNA]</scope>
    <source>
        <strain evidence="7 8">Alg07</strain>
    </source>
</reference>
<dbReference type="Gene3D" id="1.10.10.10">
    <property type="entry name" value="Winged helix-like DNA-binding domain superfamily/Winged helix DNA-binding domain"/>
    <property type="match status" value="1"/>
</dbReference>
<dbReference type="STRING" id="1547283.A9C19_15960"/>
<evidence type="ECO:0000256" key="4">
    <source>
        <dbReference type="ARBA" id="ARBA00023163"/>
    </source>
</evidence>
<feature type="domain" description="RNA polymerase sigma factor 70 region 4 type 2" evidence="6">
    <location>
        <begin position="122"/>
        <end position="174"/>
    </location>
</feature>
<evidence type="ECO:0000259" key="6">
    <source>
        <dbReference type="Pfam" id="PF08281"/>
    </source>
</evidence>
<dbReference type="InterPro" id="IPR013325">
    <property type="entry name" value="RNA_pol_sigma_r2"/>
</dbReference>
<proteinExistence type="inferred from homology"/>
<dbReference type="InterPro" id="IPR013324">
    <property type="entry name" value="RNA_pol_sigma_r3/r4-like"/>
</dbReference>
<dbReference type="OrthoDB" id="9784272at2"/>
<dbReference type="Proteomes" id="UP000181936">
    <property type="component" value="Chromosome"/>
</dbReference>
<dbReference type="CDD" id="cd06171">
    <property type="entry name" value="Sigma70_r4"/>
    <property type="match status" value="1"/>
</dbReference>
<dbReference type="InterPro" id="IPR014284">
    <property type="entry name" value="RNA_pol_sigma-70_dom"/>
</dbReference>
<evidence type="ECO:0000313" key="7">
    <source>
        <dbReference type="EMBL" id="APH06114.1"/>
    </source>
</evidence>
<dbReference type="InterPro" id="IPR007627">
    <property type="entry name" value="RNA_pol_sigma70_r2"/>
</dbReference>
<dbReference type="Pfam" id="PF08281">
    <property type="entry name" value="Sigma70_r4_2"/>
    <property type="match status" value="1"/>
</dbReference>
<dbReference type="PANTHER" id="PTHR43133">
    <property type="entry name" value="RNA POLYMERASE ECF-TYPE SIGMA FACTO"/>
    <property type="match status" value="1"/>
</dbReference>
<gene>
    <name evidence="7" type="ORF">A9C19_15960</name>
</gene>
<dbReference type="SUPFAM" id="SSF88946">
    <property type="entry name" value="Sigma2 domain of RNA polymerase sigma factors"/>
    <property type="match status" value="1"/>
</dbReference>
<dbReference type="InterPro" id="IPR036388">
    <property type="entry name" value="WH-like_DNA-bd_sf"/>
</dbReference>
<keyword evidence="4" id="KW-0804">Transcription</keyword>
<dbReference type="Pfam" id="PF04542">
    <property type="entry name" value="Sigma70_r2"/>
    <property type="match status" value="1"/>
</dbReference>
<comment type="similarity">
    <text evidence="1">Belongs to the sigma-70 factor family. ECF subfamily.</text>
</comment>
<sequence length="187" mass="21969">MIEKDDAVLYVETINKDRVAFEALYDRYERLIYSFAYKMTNDSALTEEIVQDVFLKLWNGTNVYDEKKGKFSSWLLTITRNKAIDEIRKRKRHTHEEIIDKDALTQQGKTVEEKAEWNEQKQVIQKAVNQLKIDQQQIIDLFYFKGLSQQKIADQCELPLGTVKGRIRMALNHLRKMLDKEGGASHE</sequence>
<dbReference type="Gene3D" id="1.10.1740.10">
    <property type="match status" value="1"/>
</dbReference>
<dbReference type="NCBIfam" id="TIGR02937">
    <property type="entry name" value="sigma70-ECF"/>
    <property type="match status" value="1"/>
</dbReference>
<feature type="domain" description="RNA polymerase sigma-70 region 2" evidence="5">
    <location>
        <begin position="24"/>
        <end position="92"/>
    </location>
</feature>
<dbReference type="EMBL" id="CP016020">
    <property type="protein sequence ID" value="APH06114.1"/>
    <property type="molecule type" value="Genomic_DNA"/>
</dbReference>